<proteinExistence type="predicted"/>
<dbReference type="InterPro" id="IPR011032">
    <property type="entry name" value="GroES-like_sf"/>
</dbReference>
<dbReference type="HOGENOM" id="CLU_026673_29_2_1"/>
<dbReference type="SMART" id="SM00829">
    <property type="entry name" value="PKS_ER"/>
    <property type="match status" value="1"/>
</dbReference>
<comment type="pathway">
    <text evidence="1">Mycotoxin biosynthesis.</text>
</comment>
<feature type="domain" description="Enoyl reductase (ER)" evidence="5">
    <location>
        <begin position="24"/>
        <end position="348"/>
    </location>
</feature>
<dbReference type="PANTHER" id="PTHR43205">
    <property type="entry name" value="PROSTAGLANDIN REDUCTASE"/>
    <property type="match status" value="1"/>
</dbReference>
<dbReference type="Pfam" id="PF16884">
    <property type="entry name" value="ADH_N_2"/>
    <property type="match status" value="1"/>
</dbReference>
<evidence type="ECO:0000256" key="3">
    <source>
        <dbReference type="ARBA" id="ARBA00069006"/>
    </source>
</evidence>
<dbReference type="AlphaFoldDB" id="A0A084B8Y9"/>
<dbReference type="PANTHER" id="PTHR43205:SF19">
    <property type="entry name" value="ENOYL REDUCTASE (ER) DOMAIN-CONTAINING PROTEIN"/>
    <property type="match status" value="1"/>
</dbReference>
<reference evidence="6 7" key="1">
    <citation type="journal article" date="2014" name="BMC Genomics">
        <title>Comparative genome sequencing reveals chemotype-specific gene clusters in the toxigenic black mold Stachybotrys.</title>
        <authorList>
            <person name="Semeiks J."/>
            <person name="Borek D."/>
            <person name="Otwinowski Z."/>
            <person name="Grishin N.V."/>
        </authorList>
    </citation>
    <scope>NUCLEOTIDE SEQUENCE [LARGE SCALE GENOMIC DNA]</scope>
    <source>
        <strain evidence="7">CBS 109288 / IBT 7711</strain>
    </source>
</reference>
<dbReference type="InterPro" id="IPR036291">
    <property type="entry name" value="NAD(P)-bd_dom_sf"/>
</dbReference>
<sequence length="355" mass="38059">MAAPKTTKQWIFTSVPVGHPTTSGPDATFTLQTSDLPPLEDGQILVKVQYVSNDAGFRTLVGCSVDEDRMYLPPVPLGAPMRSGIIGEVLETRSDKYKTGDQVMEFHRGAWSEYAVLDAEGVLPAAPLPAGLPVTHYLGAFGGSGLAGYVGLLDVAAAKPEHTVVVSAAAGATGSMAIQTAVRILGAKRVVGIAGGPDKCAWVRQHLGAHACVDYKSPTFAQDLRAATPDEVDVYFDNVGGPVLDAMLARMKRFGVVAVCGAMAIYNSPEPMALRNWFEVVSQRLTITGFFLFDYMDKVPAAMETLIKAAVEGRIKVDVEDIVDATIEEVPDAWLRVYHGRNKGKSITRLLHRAC</sequence>
<dbReference type="FunFam" id="3.40.50.720:FF:000121">
    <property type="entry name" value="Prostaglandin reductase 2"/>
    <property type="match status" value="1"/>
</dbReference>
<dbReference type="CDD" id="cd05288">
    <property type="entry name" value="PGDH"/>
    <property type="match status" value="1"/>
</dbReference>
<evidence type="ECO:0000256" key="4">
    <source>
        <dbReference type="ARBA" id="ARBA00083301"/>
    </source>
</evidence>
<organism evidence="6 7">
    <name type="scientific">Stachybotrys chartarum (strain CBS 109288 / IBT 7711)</name>
    <name type="common">Toxic black mold</name>
    <name type="synonym">Stilbospora chartarum</name>
    <dbReference type="NCBI Taxonomy" id="1280523"/>
    <lineage>
        <taxon>Eukaryota</taxon>
        <taxon>Fungi</taxon>
        <taxon>Dikarya</taxon>
        <taxon>Ascomycota</taxon>
        <taxon>Pezizomycotina</taxon>
        <taxon>Sordariomycetes</taxon>
        <taxon>Hypocreomycetidae</taxon>
        <taxon>Hypocreales</taxon>
        <taxon>Stachybotryaceae</taxon>
        <taxon>Stachybotrys</taxon>
    </lineage>
</organism>
<keyword evidence="7" id="KW-1185">Reference proteome</keyword>
<evidence type="ECO:0000256" key="2">
    <source>
        <dbReference type="ARBA" id="ARBA00023002"/>
    </source>
</evidence>
<accession>A0A084B8Y9</accession>
<dbReference type="EMBL" id="KL647681">
    <property type="protein sequence ID" value="KEY74018.1"/>
    <property type="molecule type" value="Genomic_DNA"/>
</dbReference>
<evidence type="ECO:0000259" key="5">
    <source>
        <dbReference type="SMART" id="SM00829"/>
    </source>
</evidence>
<dbReference type="Gene3D" id="3.90.180.10">
    <property type="entry name" value="Medium-chain alcohol dehydrogenases, catalytic domain"/>
    <property type="match status" value="1"/>
</dbReference>
<dbReference type="Proteomes" id="UP000028045">
    <property type="component" value="Unassembled WGS sequence"/>
</dbReference>
<dbReference type="SUPFAM" id="SSF51735">
    <property type="entry name" value="NAD(P)-binding Rossmann-fold domains"/>
    <property type="match status" value="1"/>
</dbReference>
<dbReference type="Pfam" id="PF00107">
    <property type="entry name" value="ADH_zinc_N"/>
    <property type="match status" value="1"/>
</dbReference>
<dbReference type="Gene3D" id="3.40.50.720">
    <property type="entry name" value="NAD(P)-binding Rossmann-like Domain"/>
    <property type="match status" value="1"/>
</dbReference>
<dbReference type="InterPro" id="IPR020843">
    <property type="entry name" value="ER"/>
</dbReference>
<dbReference type="GO" id="GO:0016628">
    <property type="term" value="F:oxidoreductase activity, acting on the CH-CH group of donors, NAD or NADP as acceptor"/>
    <property type="evidence" value="ECO:0007669"/>
    <property type="project" value="InterPro"/>
</dbReference>
<evidence type="ECO:0000313" key="6">
    <source>
        <dbReference type="EMBL" id="KEY74018.1"/>
    </source>
</evidence>
<dbReference type="InterPro" id="IPR041694">
    <property type="entry name" value="ADH_N_2"/>
</dbReference>
<evidence type="ECO:0000313" key="7">
    <source>
        <dbReference type="Proteomes" id="UP000028045"/>
    </source>
</evidence>
<protein>
    <recommendedName>
        <fullName evidence="3">Dehydrogenase FUB6</fullName>
    </recommendedName>
    <alternativeName>
        <fullName evidence="4">Fusaric acid biosynthesis protein 6</fullName>
    </alternativeName>
</protein>
<dbReference type="InterPro" id="IPR013149">
    <property type="entry name" value="ADH-like_C"/>
</dbReference>
<gene>
    <name evidence="6" type="ORF">S7711_02611</name>
</gene>
<dbReference type="SUPFAM" id="SSF50129">
    <property type="entry name" value="GroES-like"/>
    <property type="match status" value="1"/>
</dbReference>
<dbReference type="OrthoDB" id="809632at2759"/>
<evidence type="ECO:0000256" key="1">
    <source>
        <dbReference type="ARBA" id="ARBA00004685"/>
    </source>
</evidence>
<keyword evidence="2" id="KW-0560">Oxidoreductase</keyword>
<name>A0A084B8Y9_STACB</name>
<dbReference type="InterPro" id="IPR045010">
    <property type="entry name" value="MDR_fam"/>
</dbReference>